<dbReference type="GO" id="GO:0046872">
    <property type="term" value="F:metal ion binding"/>
    <property type="evidence" value="ECO:0007669"/>
    <property type="project" value="UniProtKB-KW"/>
</dbReference>
<dbReference type="NCBIfam" id="NF009725">
    <property type="entry name" value="PRK13252.1"/>
    <property type="match status" value="1"/>
</dbReference>
<evidence type="ECO:0000256" key="4">
    <source>
        <dbReference type="ARBA" id="ARBA00023002"/>
    </source>
</evidence>
<keyword evidence="4 11" id="KW-0560">Oxidoreductase</keyword>
<evidence type="ECO:0000256" key="11">
    <source>
        <dbReference type="RuleBase" id="RU003345"/>
    </source>
</evidence>
<dbReference type="EMBL" id="SLWX01000004">
    <property type="protein sequence ID" value="TCO76558.1"/>
    <property type="molecule type" value="Genomic_DNA"/>
</dbReference>
<dbReference type="InterPro" id="IPR016162">
    <property type="entry name" value="Ald_DH_N"/>
</dbReference>
<dbReference type="InterPro" id="IPR015590">
    <property type="entry name" value="Aldehyde_DH_dom"/>
</dbReference>
<evidence type="ECO:0000256" key="2">
    <source>
        <dbReference type="ARBA" id="ARBA00022723"/>
    </source>
</evidence>
<keyword evidence="2" id="KW-0479">Metal-binding</keyword>
<dbReference type="PROSITE" id="PS00070">
    <property type="entry name" value="ALDEHYDE_DEHYDR_CYS"/>
    <property type="match status" value="1"/>
</dbReference>
<dbReference type="RefSeq" id="WP_117314809.1">
    <property type="nucleotide sequence ID" value="NZ_QQSW01000002.1"/>
</dbReference>
<reference evidence="13 14" key="1">
    <citation type="submission" date="2019-03" db="EMBL/GenBank/DDBJ databases">
        <title>Genomic Encyclopedia of Type Strains, Phase IV (KMG-IV): sequencing the most valuable type-strain genomes for metagenomic binning, comparative biology and taxonomic classification.</title>
        <authorList>
            <person name="Goeker M."/>
        </authorList>
    </citation>
    <scope>NUCLEOTIDE SEQUENCE [LARGE SCALE GENOMIC DNA]</scope>
    <source>
        <strain evidence="13 14">DSM 23344</strain>
    </source>
</reference>
<comment type="caution">
    <text evidence="13">The sequence shown here is derived from an EMBL/GenBank/DDBJ whole genome shotgun (WGS) entry which is preliminary data.</text>
</comment>
<keyword evidence="5" id="KW-0520">NAD</keyword>
<dbReference type="Gene3D" id="3.40.309.10">
    <property type="entry name" value="Aldehyde Dehydrogenase, Chain A, domain 2"/>
    <property type="match status" value="1"/>
</dbReference>
<gene>
    <name evidence="13" type="ORF">EV688_10412</name>
</gene>
<dbReference type="PROSITE" id="PS00687">
    <property type="entry name" value="ALDEHYDE_DEHYDR_GLU"/>
    <property type="match status" value="1"/>
</dbReference>
<name>A0A4R2L1X3_9GAMM</name>
<dbReference type="InterPro" id="IPR016161">
    <property type="entry name" value="Ald_DH/histidinol_DH"/>
</dbReference>
<dbReference type="Gene3D" id="3.40.605.10">
    <property type="entry name" value="Aldehyde Dehydrogenase, Chain A, domain 1"/>
    <property type="match status" value="1"/>
</dbReference>
<dbReference type="FunFam" id="3.40.309.10:FF:000014">
    <property type="entry name" value="NAD/NADP-dependent betaine aldehyde dehydrogenase"/>
    <property type="match status" value="1"/>
</dbReference>
<dbReference type="InterPro" id="IPR016163">
    <property type="entry name" value="Ald_DH_C"/>
</dbReference>
<sequence>MSTALPVLQNFVHGRFLANDTGERFPVVNPGTGETIYTVEVADALVQQAAIDSARAGFAAWSAMTATERSRILLRAVALLRDRNSALAAVEVRDTGKPLQEAEAVDVVTGADVIEFFAGLAPSIEGVQQDLGPDFYYTRREPLGICAGIGAWNYPLQIACWKAGPALACGNAMIFKPSEETPLGAVRLAEIFIEAGVPAGVFNVVQGAADVGQWLTGHPDIAKVSFTGEVATGRSVMGAAANTVKDVTMELGGKSPLIIFDDADLENAVSAAMLANFYTQGEICTNGTRVFVHASIHAAFMARLLERTRDNIRVGDPMHPDTNFGALISAGHRARVLDYIAAGIAEGATLSYGGRALAPAGAAGGFFLEPTIFSNCSDDMTIVREEIFGPVMSVLVFHEEDEVIARANNIDTGLAAGVFCQDIRRAHRVIHQLQAGICWINSYGISPAQVPVGGYKLSGIGRENGRETLAHYTQIKSVYVGMQDLESPF</sequence>
<keyword evidence="14" id="KW-1185">Reference proteome</keyword>
<organism evidence="13 14">
    <name type="scientific">Chromatocurvus halotolerans</name>
    <dbReference type="NCBI Taxonomy" id="1132028"/>
    <lineage>
        <taxon>Bacteria</taxon>
        <taxon>Pseudomonadati</taxon>
        <taxon>Pseudomonadota</taxon>
        <taxon>Gammaproteobacteria</taxon>
        <taxon>Cellvibrionales</taxon>
        <taxon>Halieaceae</taxon>
        <taxon>Chromatocurvus</taxon>
    </lineage>
</organism>
<comment type="subunit">
    <text evidence="9">Dimer of dimers.</text>
</comment>
<feature type="domain" description="Aldehyde dehydrogenase" evidence="12">
    <location>
        <begin position="19"/>
        <end position="478"/>
    </location>
</feature>
<keyword evidence="6" id="KW-0558">Oxidation</keyword>
<evidence type="ECO:0000256" key="5">
    <source>
        <dbReference type="ARBA" id="ARBA00023027"/>
    </source>
</evidence>
<accession>A0A4R2L1X3</accession>
<evidence type="ECO:0000259" key="12">
    <source>
        <dbReference type="Pfam" id="PF00171"/>
    </source>
</evidence>
<evidence type="ECO:0000256" key="3">
    <source>
        <dbReference type="ARBA" id="ARBA00022958"/>
    </source>
</evidence>
<comment type="catalytic activity">
    <reaction evidence="8">
        <text>betaine aldehyde + NAD(+) + H2O = glycine betaine + NADH + 2 H(+)</text>
        <dbReference type="Rhea" id="RHEA:15305"/>
        <dbReference type="ChEBI" id="CHEBI:15377"/>
        <dbReference type="ChEBI" id="CHEBI:15378"/>
        <dbReference type="ChEBI" id="CHEBI:15710"/>
        <dbReference type="ChEBI" id="CHEBI:17750"/>
        <dbReference type="ChEBI" id="CHEBI:57540"/>
        <dbReference type="ChEBI" id="CHEBI:57945"/>
        <dbReference type="EC" id="1.2.1.8"/>
    </reaction>
    <physiologicalReaction direction="left-to-right" evidence="8">
        <dbReference type="Rhea" id="RHEA:15306"/>
    </physiologicalReaction>
</comment>
<dbReference type="PANTHER" id="PTHR11699">
    <property type="entry name" value="ALDEHYDE DEHYDROGENASE-RELATED"/>
    <property type="match status" value="1"/>
</dbReference>
<protein>
    <submittedName>
        <fullName evidence="13">Betaine aldehyde dehydrogenase</fullName>
    </submittedName>
</protein>
<dbReference type="CDD" id="cd07090">
    <property type="entry name" value="ALDH_F9_TMBADH"/>
    <property type="match status" value="1"/>
</dbReference>
<evidence type="ECO:0000256" key="10">
    <source>
        <dbReference type="PROSITE-ProRule" id="PRU10007"/>
    </source>
</evidence>
<comment type="similarity">
    <text evidence="1 11">Belongs to the aldehyde dehydrogenase family.</text>
</comment>
<keyword evidence="3" id="KW-0630">Potassium</keyword>
<evidence type="ECO:0000256" key="1">
    <source>
        <dbReference type="ARBA" id="ARBA00009986"/>
    </source>
</evidence>
<evidence type="ECO:0000256" key="6">
    <source>
        <dbReference type="ARBA" id="ARBA00023097"/>
    </source>
</evidence>
<dbReference type="InterPro" id="IPR016160">
    <property type="entry name" value="Ald_DH_CS_CYS"/>
</dbReference>
<evidence type="ECO:0000256" key="8">
    <source>
        <dbReference type="ARBA" id="ARBA00052192"/>
    </source>
</evidence>
<evidence type="ECO:0000256" key="9">
    <source>
        <dbReference type="ARBA" id="ARBA00065931"/>
    </source>
</evidence>
<comment type="catalytic activity">
    <reaction evidence="7">
        <text>betaine aldehyde + NADP(+) + H2O = glycine betaine + NADPH + 2 H(+)</text>
        <dbReference type="Rhea" id="RHEA:30067"/>
        <dbReference type="ChEBI" id="CHEBI:15377"/>
        <dbReference type="ChEBI" id="CHEBI:15378"/>
        <dbReference type="ChEBI" id="CHEBI:15710"/>
        <dbReference type="ChEBI" id="CHEBI:17750"/>
        <dbReference type="ChEBI" id="CHEBI:57783"/>
        <dbReference type="ChEBI" id="CHEBI:58349"/>
    </reaction>
    <physiologicalReaction direction="left-to-right" evidence="7">
        <dbReference type="Rhea" id="RHEA:30068"/>
    </physiologicalReaction>
</comment>
<dbReference type="Proteomes" id="UP000294980">
    <property type="component" value="Unassembled WGS sequence"/>
</dbReference>
<dbReference type="InterPro" id="IPR029510">
    <property type="entry name" value="Ald_DH_CS_GLU"/>
</dbReference>
<proteinExistence type="inferred from homology"/>
<evidence type="ECO:0000313" key="13">
    <source>
        <dbReference type="EMBL" id="TCO76558.1"/>
    </source>
</evidence>
<dbReference type="FunFam" id="3.40.605.10:FF:000007">
    <property type="entry name" value="NAD/NADP-dependent betaine aldehyde dehydrogenase"/>
    <property type="match status" value="1"/>
</dbReference>
<feature type="active site" evidence="10">
    <location>
        <position position="250"/>
    </location>
</feature>
<dbReference type="GO" id="GO:0008802">
    <property type="term" value="F:betaine-aldehyde dehydrogenase (NAD+) activity"/>
    <property type="evidence" value="ECO:0007669"/>
    <property type="project" value="UniProtKB-EC"/>
</dbReference>
<evidence type="ECO:0000313" key="14">
    <source>
        <dbReference type="Proteomes" id="UP000294980"/>
    </source>
</evidence>
<evidence type="ECO:0000256" key="7">
    <source>
        <dbReference type="ARBA" id="ARBA00051919"/>
    </source>
</evidence>
<dbReference type="SUPFAM" id="SSF53720">
    <property type="entry name" value="ALDH-like"/>
    <property type="match status" value="1"/>
</dbReference>
<dbReference type="AlphaFoldDB" id="A0A4R2L1X3"/>
<dbReference type="OrthoDB" id="5887723at2"/>
<dbReference type="Pfam" id="PF00171">
    <property type="entry name" value="Aldedh"/>
    <property type="match status" value="1"/>
</dbReference>